<reference evidence="2" key="1">
    <citation type="journal article" date="2014" name="Int. J. Syst. Evol. Microbiol.">
        <title>Complete genome sequence of Corynebacterium casei LMG S-19264T (=DSM 44701T), isolated from a smear-ripened cheese.</title>
        <authorList>
            <consortium name="US DOE Joint Genome Institute (JGI-PGF)"/>
            <person name="Walter F."/>
            <person name="Albersmeier A."/>
            <person name="Kalinowski J."/>
            <person name="Ruckert C."/>
        </authorList>
    </citation>
    <scope>NUCLEOTIDE SEQUENCE</scope>
    <source>
        <strain evidence="2">CGMCC 1.15085</strain>
    </source>
</reference>
<feature type="transmembrane region" description="Helical" evidence="1">
    <location>
        <begin position="216"/>
        <end position="236"/>
    </location>
</feature>
<feature type="transmembrane region" description="Helical" evidence="1">
    <location>
        <begin position="104"/>
        <end position="125"/>
    </location>
</feature>
<dbReference type="RefSeq" id="WP_188839019.1">
    <property type="nucleotide sequence ID" value="NZ_BMHI01000007.1"/>
</dbReference>
<keyword evidence="3" id="KW-1185">Reference proteome</keyword>
<dbReference type="EMBL" id="BMHI01000007">
    <property type="protein sequence ID" value="GGB46447.1"/>
    <property type="molecule type" value="Genomic_DNA"/>
</dbReference>
<evidence type="ECO:0000256" key="1">
    <source>
        <dbReference type="SAM" id="Phobius"/>
    </source>
</evidence>
<protein>
    <submittedName>
        <fullName evidence="2">Uncharacterized protein</fullName>
    </submittedName>
</protein>
<evidence type="ECO:0000313" key="2">
    <source>
        <dbReference type="EMBL" id="GGB46447.1"/>
    </source>
</evidence>
<keyword evidence="1" id="KW-1133">Transmembrane helix</keyword>
<name>A0A916TI56_9MICO</name>
<reference evidence="2" key="2">
    <citation type="submission" date="2020-09" db="EMBL/GenBank/DDBJ databases">
        <authorList>
            <person name="Sun Q."/>
            <person name="Zhou Y."/>
        </authorList>
    </citation>
    <scope>NUCLEOTIDE SEQUENCE</scope>
    <source>
        <strain evidence="2">CGMCC 1.15085</strain>
    </source>
</reference>
<dbReference type="AlphaFoldDB" id="A0A916TI56"/>
<feature type="transmembrane region" description="Helical" evidence="1">
    <location>
        <begin position="285"/>
        <end position="305"/>
    </location>
</feature>
<gene>
    <name evidence="2" type="ORF">GCM10011492_42060</name>
</gene>
<organism evidence="2 3">
    <name type="scientific">Flexivirga endophytica</name>
    <dbReference type="NCBI Taxonomy" id="1849103"/>
    <lineage>
        <taxon>Bacteria</taxon>
        <taxon>Bacillati</taxon>
        <taxon>Actinomycetota</taxon>
        <taxon>Actinomycetes</taxon>
        <taxon>Micrococcales</taxon>
        <taxon>Dermacoccaceae</taxon>
        <taxon>Flexivirga</taxon>
    </lineage>
</organism>
<feature type="transmembrane region" description="Helical" evidence="1">
    <location>
        <begin position="146"/>
        <end position="172"/>
    </location>
</feature>
<keyword evidence="1" id="KW-0472">Membrane</keyword>
<sequence>MTTEPTGEPPRTSARRGVIHDIGYRPFTGRRQSTSAVALSLYLTSLRHCFGIGRSGKSKVMPWLMTFVLLIPALVLAGLLLQLNKMSLSDQADLFAPLANYFGFPYWTQLLITIFAAAQAPVLFARDLRYRTVVLYFARPLSRTTYVLMRLAALATALFAVVVIPLTIWYGAALSADVDRGEHTKNYLAAVVGVAVLALMLATFSGMVSAITTRSGLAVTAVIVALMLTSGIVKAVQGAAYDGDHRTMSFIGALLNPFSVASELISGLFDQPTPDSTVLHPGPGWTIGFAVAAVVWTLGATAILLERTRKAASL</sequence>
<feature type="transmembrane region" description="Helical" evidence="1">
    <location>
        <begin position="187"/>
        <end position="204"/>
    </location>
</feature>
<keyword evidence="1" id="KW-0812">Transmembrane</keyword>
<dbReference type="Proteomes" id="UP000636793">
    <property type="component" value="Unassembled WGS sequence"/>
</dbReference>
<proteinExistence type="predicted"/>
<feature type="transmembrane region" description="Helical" evidence="1">
    <location>
        <begin position="63"/>
        <end position="84"/>
    </location>
</feature>
<accession>A0A916TI56</accession>
<comment type="caution">
    <text evidence="2">The sequence shown here is derived from an EMBL/GenBank/DDBJ whole genome shotgun (WGS) entry which is preliminary data.</text>
</comment>
<evidence type="ECO:0000313" key="3">
    <source>
        <dbReference type="Proteomes" id="UP000636793"/>
    </source>
</evidence>